<dbReference type="EMBL" id="CP063849">
    <property type="protein sequence ID" value="QOY85170.1"/>
    <property type="molecule type" value="Genomic_DNA"/>
</dbReference>
<evidence type="ECO:0000313" key="3">
    <source>
        <dbReference type="EMBL" id="QOY85170.1"/>
    </source>
</evidence>
<organism evidence="3 4">
    <name type="scientific">Paludibaculum fermentans</name>
    <dbReference type="NCBI Taxonomy" id="1473598"/>
    <lineage>
        <taxon>Bacteria</taxon>
        <taxon>Pseudomonadati</taxon>
        <taxon>Acidobacteriota</taxon>
        <taxon>Terriglobia</taxon>
        <taxon>Bryobacterales</taxon>
        <taxon>Bryobacteraceae</taxon>
        <taxon>Paludibaculum</taxon>
    </lineage>
</organism>
<feature type="domain" description="Calcineurin-like phosphoesterase" evidence="2">
    <location>
        <begin position="106"/>
        <end position="284"/>
    </location>
</feature>
<dbReference type="RefSeq" id="WP_194446840.1">
    <property type="nucleotide sequence ID" value="NZ_CP063849.1"/>
</dbReference>
<protein>
    <submittedName>
        <fullName evidence="3">Metallophosphoesterase</fullName>
    </submittedName>
</protein>
<dbReference type="Gene3D" id="3.60.21.10">
    <property type="match status" value="1"/>
</dbReference>
<dbReference type="GO" id="GO:0016787">
    <property type="term" value="F:hydrolase activity"/>
    <property type="evidence" value="ECO:0007669"/>
    <property type="project" value="InterPro"/>
</dbReference>
<dbReference type="PANTHER" id="PTHR43143:SF1">
    <property type="entry name" value="SERINE_THREONINE-PROTEIN PHOSPHATASE CPPED1"/>
    <property type="match status" value="1"/>
</dbReference>
<dbReference type="InterPro" id="IPR051918">
    <property type="entry name" value="STPP_CPPED1"/>
</dbReference>
<keyword evidence="4" id="KW-1185">Reference proteome</keyword>
<evidence type="ECO:0000313" key="4">
    <source>
        <dbReference type="Proteomes" id="UP000593892"/>
    </source>
</evidence>
<keyword evidence="1" id="KW-0732">Signal</keyword>
<dbReference type="KEGG" id="pfer:IRI77_20250"/>
<feature type="signal peptide" evidence="1">
    <location>
        <begin position="1"/>
        <end position="24"/>
    </location>
</feature>
<proteinExistence type="predicted"/>
<dbReference type="PANTHER" id="PTHR43143">
    <property type="entry name" value="METALLOPHOSPHOESTERASE, CALCINEURIN SUPERFAMILY"/>
    <property type="match status" value="1"/>
</dbReference>
<sequence length="353" mass="39041">MLKQTALSALLLCLSGLHPSRLFAEDKIVGGPFAVNVTGKSATIGWVVQSGEVRVGENRVVPVLRSEKISMTGLKAGETVTYTIPGGLRGTFKTAPAKPVAFEAVVFGDTRTRHDLHRKIIGAIEKTNPDLVFHTGDLVTDGLDVEQWPRFFDIERVMLDKTAFFPVLGNHERNSRRFYEFFDVSTPYYSVDWGGVHFVLLNSDLGNAALSAQARESFWAEQLRWLDEDLAKAQKAEFRVVVMHHPPFTAMKSRQSGETPVKAMVPIFEKHKVAVVFSGHDHNYQHHLNKGVHYVVTGGGGAPLYPVDAPIEGTTVKVESTEHYVRLLAAPGSIRMEAIALDGRMLESLELKP</sequence>
<dbReference type="InterPro" id="IPR029052">
    <property type="entry name" value="Metallo-depent_PP-like"/>
</dbReference>
<name>A0A7S7NKE7_PALFE</name>
<dbReference type="SUPFAM" id="SSF56300">
    <property type="entry name" value="Metallo-dependent phosphatases"/>
    <property type="match status" value="1"/>
</dbReference>
<dbReference type="AlphaFoldDB" id="A0A7S7NKE7"/>
<accession>A0A7S7NKE7</accession>
<dbReference type="Proteomes" id="UP000593892">
    <property type="component" value="Chromosome"/>
</dbReference>
<evidence type="ECO:0000259" key="2">
    <source>
        <dbReference type="Pfam" id="PF00149"/>
    </source>
</evidence>
<evidence type="ECO:0000256" key="1">
    <source>
        <dbReference type="SAM" id="SignalP"/>
    </source>
</evidence>
<dbReference type="Pfam" id="PF00149">
    <property type="entry name" value="Metallophos"/>
    <property type="match status" value="1"/>
</dbReference>
<reference evidence="3 4" key="1">
    <citation type="submission" date="2020-10" db="EMBL/GenBank/DDBJ databases">
        <title>Complete genome sequence of Paludibaculum fermentans P105T, a facultatively anaerobic acidobacterium capable of dissimilatory Fe(III) reduction.</title>
        <authorList>
            <person name="Dedysh S.N."/>
            <person name="Beletsky A.V."/>
            <person name="Kulichevskaya I.S."/>
            <person name="Mardanov A.V."/>
            <person name="Ravin N.V."/>
        </authorList>
    </citation>
    <scope>NUCLEOTIDE SEQUENCE [LARGE SCALE GENOMIC DNA]</scope>
    <source>
        <strain evidence="3 4">P105</strain>
    </source>
</reference>
<feature type="chain" id="PRO_5032367277" evidence="1">
    <location>
        <begin position="25"/>
        <end position="353"/>
    </location>
</feature>
<gene>
    <name evidence="3" type="ORF">IRI77_20250</name>
</gene>
<dbReference type="InterPro" id="IPR004843">
    <property type="entry name" value="Calcineurin-like_PHP"/>
</dbReference>